<protein>
    <submittedName>
        <fullName evidence="2">Uncharacterized protein</fullName>
    </submittedName>
</protein>
<evidence type="ECO:0000313" key="1">
    <source>
        <dbReference type="Proteomes" id="UP000887565"/>
    </source>
</evidence>
<dbReference type="Proteomes" id="UP000887565">
    <property type="component" value="Unplaced"/>
</dbReference>
<name>A0A915J8K7_ROMCU</name>
<accession>A0A915J8K7</accession>
<sequence>MDMIIYYYDRRRSIKNASWEESVQILLDNLCQYITCGNQCRMNKLMAQCGEKSNQVLIEFYRRLVSPLKQIIIEVGSQVNYNAFSVSESVSCKISRRFQRLQNQGYDKVKNRSSVIR</sequence>
<reference evidence="2" key="1">
    <citation type="submission" date="2022-11" db="UniProtKB">
        <authorList>
            <consortium name="WormBaseParasite"/>
        </authorList>
    </citation>
    <scope>IDENTIFICATION</scope>
</reference>
<organism evidence="1 2">
    <name type="scientific">Romanomermis culicivorax</name>
    <name type="common">Nematode worm</name>
    <dbReference type="NCBI Taxonomy" id="13658"/>
    <lineage>
        <taxon>Eukaryota</taxon>
        <taxon>Metazoa</taxon>
        <taxon>Ecdysozoa</taxon>
        <taxon>Nematoda</taxon>
        <taxon>Enoplea</taxon>
        <taxon>Dorylaimia</taxon>
        <taxon>Mermithida</taxon>
        <taxon>Mermithoidea</taxon>
        <taxon>Mermithidae</taxon>
        <taxon>Romanomermis</taxon>
    </lineage>
</organism>
<dbReference type="AlphaFoldDB" id="A0A915J8K7"/>
<proteinExistence type="predicted"/>
<keyword evidence="1" id="KW-1185">Reference proteome</keyword>
<evidence type="ECO:0000313" key="2">
    <source>
        <dbReference type="WBParaSite" id="nRc.2.0.1.t22088-RA"/>
    </source>
</evidence>
<dbReference type="WBParaSite" id="nRc.2.0.1.t22088-RA">
    <property type="protein sequence ID" value="nRc.2.0.1.t22088-RA"/>
    <property type="gene ID" value="nRc.2.0.1.g22088"/>
</dbReference>